<reference evidence="4 5" key="1">
    <citation type="journal article" date="2011" name="Proc. Natl. Acad. Sci. U.S.A.">
        <title>Comparative genomics of xylose-fermenting fungi for enhanced biofuel production.</title>
        <authorList>
            <person name="Wohlbach D.J."/>
            <person name="Kuo A."/>
            <person name="Sato T.K."/>
            <person name="Potts K.M."/>
            <person name="Salamov A.A."/>
            <person name="LaButti K.M."/>
            <person name="Sun H."/>
            <person name="Clum A."/>
            <person name="Pangilinan J.L."/>
            <person name="Lindquist E.A."/>
            <person name="Lucas S."/>
            <person name="Lapidus A."/>
            <person name="Jin M."/>
            <person name="Gunawan C."/>
            <person name="Balan V."/>
            <person name="Dale B.E."/>
            <person name="Jeffries T.W."/>
            <person name="Zinkel R."/>
            <person name="Barry K.W."/>
            <person name="Grigoriev I.V."/>
            <person name="Gasch A.P."/>
        </authorList>
    </citation>
    <scope>NUCLEOTIDE SEQUENCE [LARGE SCALE GENOMIC DNA]</scope>
    <source>
        <strain evidence="5">ATCC 10573 / BCRC 21748 / CBS 615 / JCM 9827 / NBRC 10315 / NRRL Y-1498 / VKM Y-70</strain>
    </source>
</reference>
<dbReference type="Gene3D" id="3.30.200.20">
    <property type="entry name" value="Phosphorylase Kinase, domain 1"/>
    <property type="match status" value="1"/>
</dbReference>
<evidence type="ECO:0000313" key="5">
    <source>
        <dbReference type="Proteomes" id="UP000000707"/>
    </source>
</evidence>
<name>G3BAR0_CANTC</name>
<dbReference type="OrthoDB" id="10267235at2759"/>
<accession>G3BAR0</accession>
<evidence type="ECO:0000256" key="1">
    <source>
        <dbReference type="ARBA" id="ARBA00038211"/>
    </source>
</evidence>
<comment type="similarity">
    <text evidence="1">Belongs to the choline/ethanolamine kinase family.</text>
</comment>
<evidence type="ECO:0000259" key="3">
    <source>
        <dbReference type="Pfam" id="PF04428"/>
    </source>
</evidence>
<dbReference type="HOGENOM" id="CLU_012712_4_2_1"/>
<dbReference type="GO" id="GO:0005737">
    <property type="term" value="C:cytoplasm"/>
    <property type="evidence" value="ECO:0007669"/>
    <property type="project" value="TreeGrafter"/>
</dbReference>
<dbReference type="PANTHER" id="PTHR22603:SF93">
    <property type="entry name" value="RE24176P"/>
    <property type="match status" value="1"/>
</dbReference>
<dbReference type="GO" id="GO:0004103">
    <property type="term" value="F:choline kinase activity"/>
    <property type="evidence" value="ECO:0007669"/>
    <property type="project" value="TreeGrafter"/>
</dbReference>
<protein>
    <recommendedName>
        <fullName evidence="3">Choline kinase N-terminal domain-containing protein</fullName>
    </recommendedName>
</protein>
<dbReference type="AlphaFoldDB" id="G3BAR0"/>
<feature type="domain" description="Choline kinase N-terminal" evidence="3">
    <location>
        <begin position="60"/>
        <end position="102"/>
    </location>
</feature>
<feature type="compositionally biased region" description="Low complexity" evidence="2">
    <location>
        <begin position="21"/>
        <end position="45"/>
    </location>
</feature>
<dbReference type="Gene3D" id="3.90.1200.10">
    <property type="match status" value="1"/>
</dbReference>
<dbReference type="InterPro" id="IPR007521">
    <property type="entry name" value="Choline_kin_N"/>
</dbReference>
<dbReference type="eggNOG" id="KOG2686">
    <property type="taxonomic scope" value="Eukaryota"/>
</dbReference>
<dbReference type="GO" id="GO:0006646">
    <property type="term" value="P:phosphatidylethanolamine biosynthetic process"/>
    <property type="evidence" value="ECO:0007669"/>
    <property type="project" value="TreeGrafter"/>
</dbReference>
<dbReference type="STRING" id="590646.G3BAR0"/>
<keyword evidence="5" id="KW-1185">Reference proteome</keyword>
<dbReference type="InterPro" id="IPR011009">
    <property type="entry name" value="Kinase-like_dom_sf"/>
</dbReference>
<feature type="compositionally biased region" description="Polar residues" evidence="2">
    <location>
        <begin position="1"/>
        <end position="12"/>
    </location>
</feature>
<dbReference type="PANTHER" id="PTHR22603">
    <property type="entry name" value="CHOLINE/ETHANOALAMINE KINASE"/>
    <property type="match status" value="1"/>
</dbReference>
<dbReference type="Pfam" id="PF04428">
    <property type="entry name" value="Choline_kin_N"/>
    <property type="match status" value="1"/>
</dbReference>
<dbReference type="Pfam" id="PF01633">
    <property type="entry name" value="Choline_kinase"/>
    <property type="match status" value="1"/>
</dbReference>
<dbReference type="SUPFAM" id="SSF56112">
    <property type="entry name" value="Protein kinase-like (PK-like)"/>
    <property type="match status" value="1"/>
</dbReference>
<dbReference type="KEGG" id="cten:18247909"/>
<feature type="region of interest" description="Disordered" evidence="2">
    <location>
        <begin position="1"/>
        <end position="45"/>
    </location>
</feature>
<evidence type="ECO:0000313" key="4">
    <source>
        <dbReference type="EMBL" id="EGV62087.1"/>
    </source>
</evidence>
<sequence length="545" mass="62697">MDITPASFSGTPRSRSRSRTRNSTANSRSTSSNRRPSLGSRRSLSSSSLTKLSVVPTNVDDAVVPSVQATLDNSLPLDFFKQDIWALIKTLKIGKWHKKQLDPKNIQVNRISGALTNSIYKIEYRDGYIKIPSLLLRVYGKNVDEIIDRESELEVLIKLCLKRIGPKLLGIFTNGRFEQFLEGFVTLTKEEIRHEVISQMLGRRMKDLHYKIQLEYKDYKDNVPMCWKLISKWLQIYETDLRQNFLQHGIKDEDIFLTEYEVFKAKVFEYRDWLFTKYERTGFASNFKFCHNDTQYGNLLLHESFNPGDIIVGEGTSTGVKNTSNKRDTSLVVIDFEYGGANFPAFDLVNHFSEWMANYHDPEKSYFLDESRYPTKLEQLNLIKAYIEYDFQYPSSNLKVDSEPDITKVTPAELIEFEIKKIYDECVFWRASVQVYWCIWGLIQNGPFKQKDIVEQLGATSLERGVDGTYTITTGLTSVELNESTIEDEITSADDEFNYIKYSQQKAALAIGDFISHGLFDQSSLSPQCQHLVKTLDSSVFGPLE</sequence>
<gene>
    <name evidence="4" type="ORF">CANTEDRAFT_115538</name>
</gene>
<dbReference type="EMBL" id="GL996527">
    <property type="protein sequence ID" value="EGV62087.1"/>
    <property type="molecule type" value="Genomic_DNA"/>
</dbReference>
<dbReference type="CDD" id="cd05157">
    <property type="entry name" value="ETNK_euk"/>
    <property type="match status" value="1"/>
</dbReference>
<dbReference type="RefSeq" id="XP_006688257.1">
    <property type="nucleotide sequence ID" value="XM_006688194.1"/>
</dbReference>
<evidence type="ECO:0000256" key="2">
    <source>
        <dbReference type="SAM" id="MobiDB-lite"/>
    </source>
</evidence>
<organism evidence="5">
    <name type="scientific">Candida tenuis (strain ATCC 10573 / BCRC 21748 / CBS 615 / JCM 9827 / NBRC 10315 / NRRL Y-1498 / VKM Y-70)</name>
    <name type="common">Yeast</name>
    <name type="synonym">Yamadazyma tenuis</name>
    <dbReference type="NCBI Taxonomy" id="590646"/>
    <lineage>
        <taxon>Eukaryota</taxon>
        <taxon>Fungi</taxon>
        <taxon>Dikarya</taxon>
        <taxon>Ascomycota</taxon>
        <taxon>Saccharomycotina</taxon>
        <taxon>Pichiomycetes</taxon>
        <taxon>Debaryomycetaceae</taxon>
        <taxon>Yamadazyma</taxon>
    </lineage>
</organism>
<dbReference type="GO" id="GO:0004305">
    <property type="term" value="F:ethanolamine kinase activity"/>
    <property type="evidence" value="ECO:0007669"/>
    <property type="project" value="TreeGrafter"/>
</dbReference>
<dbReference type="GeneID" id="18247909"/>
<dbReference type="Proteomes" id="UP000000707">
    <property type="component" value="Unassembled WGS sequence"/>
</dbReference>
<proteinExistence type="inferred from homology"/>